<dbReference type="Proteomes" id="UP001595978">
    <property type="component" value="Unassembled WGS sequence"/>
</dbReference>
<dbReference type="EMBL" id="JBHSNQ010000194">
    <property type="protein sequence ID" value="MFC5543365.1"/>
    <property type="molecule type" value="Genomic_DNA"/>
</dbReference>
<keyword evidence="1" id="KW-0812">Transmembrane</keyword>
<accession>A0ABW0RID1</accession>
<feature type="transmembrane region" description="Helical" evidence="1">
    <location>
        <begin position="43"/>
        <end position="61"/>
    </location>
</feature>
<protein>
    <submittedName>
        <fullName evidence="2">Uncharacterized protein</fullName>
    </submittedName>
</protein>
<proteinExistence type="predicted"/>
<keyword evidence="1" id="KW-0472">Membrane</keyword>
<feature type="transmembrane region" description="Helical" evidence="1">
    <location>
        <begin position="18"/>
        <end position="37"/>
    </location>
</feature>
<sequence>MAKGVFQLILQIIGGKNFIGFILFFVLYIFSMIFGFFKHSLFFAFSVIGLIGAVIFIVRIVSNLLKEIRRRNTE</sequence>
<dbReference type="RefSeq" id="WP_342468876.1">
    <property type="nucleotide sequence ID" value="NZ_JBHSNQ010000194.1"/>
</dbReference>
<name>A0ABW0RID1_9BACL</name>
<organism evidence="2 3">
    <name type="scientific">Ureibacillus suwonensis</name>
    <dbReference type="NCBI Taxonomy" id="313007"/>
    <lineage>
        <taxon>Bacteria</taxon>
        <taxon>Bacillati</taxon>
        <taxon>Bacillota</taxon>
        <taxon>Bacilli</taxon>
        <taxon>Bacillales</taxon>
        <taxon>Caryophanaceae</taxon>
        <taxon>Ureibacillus</taxon>
    </lineage>
</organism>
<evidence type="ECO:0000313" key="3">
    <source>
        <dbReference type="Proteomes" id="UP001595978"/>
    </source>
</evidence>
<reference evidence="3" key="1">
    <citation type="journal article" date="2019" name="Int. J. Syst. Evol. Microbiol.">
        <title>The Global Catalogue of Microorganisms (GCM) 10K type strain sequencing project: providing services to taxonomists for standard genome sequencing and annotation.</title>
        <authorList>
            <consortium name="The Broad Institute Genomics Platform"/>
            <consortium name="The Broad Institute Genome Sequencing Center for Infectious Disease"/>
            <person name="Wu L."/>
            <person name="Ma J."/>
        </authorList>
    </citation>
    <scope>NUCLEOTIDE SEQUENCE [LARGE SCALE GENOMIC DNA]</scope>
    <source>
        <strain evidence="3">CCUG 56331</strain>
    </source>
</reference>
<keyword evidence="1" id="KW-1133">Transmembrane helix</keyword>
<evidence type="ECO:0000256" key="1">
    <source>
        <dbReference type="SAM" id="Phobius"/>
    </source>
</evidence>
<comment type="caution">
    <text evidence="2">The sequence shown here is derived from an EMBL/GenBank/DDBJ whole genome shotgun (WGS) entry which is preliminary data.</text>
</comment>
<keyword evidence="3" id="KW-1185">Reference proteome</keyword>
<evidence type="ECO:0000313" key="2">
    <source>
        <dbReference type="EMBL" id="MFC5543365.1"/>
    </source>
</evidence>
<gene>
    <name evidence="2" type="ORF">ACFPOH_16765</name>
</gene>